<evidence type="ECO:0000313" key="2">
    <source>
        <dbReference type="EMBL" id="KAK9931936.1"/>
    </source>
</evidence>
<name>A0AAW1X4P8_RUBAR</name>
<evidence type="ECO:0000313" key="3">
    <source>
        <dbReference type="Proteomes" id="UP001457282"/>
    </source>
</evidence>
<comment type="caution">
    <text evidence="2">The sequence shown here is derived from an EMBL/GenBank/DDBJ whole genome shotgun (WGS) entry which is preliminary data.</text>
</comment>
<dbReference type="Proteomes" id="UP001457282">
    <property type="component" value="Unassembled WGS sequence"/>
</dbReference>
<protein>
    <submittedName>
        <fullName evidence="2">Uncharacterized protein</fullName>
    </submittedName>
</protein>
<keyword evidence="3" id="KW-1185">Reference proteome</keyword>
<dbReference type="AlphaFoldDB" id="A0AAW1X4P8"/>
<dbReference type="EMBL" id="JBEDUW010000004">
    <property type="protein sequence ID" value="KAK9931935.1"/>
    <property type="molecule type" value="Genomic_DNA"/>
</dbReference>
<sequence>MARCRSWLEDNTEILETTPAAVNFGLGFLLSSQHGEERHMGAWRRHRGVGGAENEQRRWVVGWMMK</sequence>
<reference evidence="2 3" key="1">
    <citation type="journal article" date="2023" name="G3 (Bethesda)">
        <title>A chromosome-length genome assembly and annotation of blackberry (Rubus argutus, cv. 'Hillquist').</title>
        <authorList>
            <person name="Bruna T."/>
            <person name="Aryal R."/>
            <person name="Dudchenko O."/>
            <person name="Sargent D.J."/>
            <person name="Mead D."/>
            <person name="Buti M."/>
            <person name="Cavallini A."/>
            <person name="Hytonen T."/>
            <person name="Andres J."/>
            <person name="Pham M."/>
            <person name="Weisz D."/>
            <person name="Mascagni F."/>
            <person name="Usai G."/>
            <person name="Natali L."/>
            <person name="Bassil N."/>
            <person name="Fernandez G.E."/>
            <person name="Lomsadze A."/>
            <person name="Armour M."/>
            <person name="Olukolu B."/>
            <person name="Poorten T."/>
            <person name="Britton C."/>
            <person name="Davik J."/>
            <person name="Ashrafi H."/>
            <person name="Aiden E.L."/>
            <person name="Borodovsky M."/>
            <person name="Worthington M."/>
        </authorList>
    </citation>
    <scope>NUCLEOTIDE SEQUENCE [LARGE SCALE GENOMIC DNA]</scope>
    <source>
        <strain evidence="2">PI 553951</strain>
    </source>
</reference>
<proteinExistence type="predicted"/>
<accession>A0AAW1X4P8</accession>
<organism evidence="2 3">
    <name type="scientific">Rubus argutus</name>
    <name type="common">Southern blackberry</name>
    <dbReference type="NCBI Taxonomy" id="59490"/>
    <lineage>
        <taxon>Eukaryota</taxon>
        <taxon>Viridiplantae</taxon>
        <taxon>Streptophyta</taxon>
        <taxon>Embryophyta</taxon>
        <taxon>Tracheophyta</taxon>
        <taxon>Spermatophyta</taxon>
        <taxon>Magnoliopsida</taxon>
        <taxon>eudicotyledons</taxon>
        <taxon>Gunneridae</taxon>
        <taxon>Pentapetalae</taxon>
        <taxon>rosids</taxon>
        <taxon>fabids</taxon>
        <taxon>Rosales</taxon>
        <taxon>Rosaceae</taxon>
        <taxon>Rosoideae</taxon>
        <taxon>Rosoideae incertae sedis</taxon>
        <taxon>Rubus</taxon>
    </lineage>
</organism>
<dbReference type="EMBL" id="JBEDUW010000004">
    <property type="protein sequence ID" value="KAK9931936.1"/>
    <property type="molecule type" value="Genomic_DNA"/>
</dbReference>
<gene>
    <name evidence="1" type="ORF">M0R45_019189</name>
    <name evidence="2" type="ORF">M0R45_019190</name>
</gene>
<evidence type="ECO:0000313" key="1">
    <source>
        <dbReference type="EMBL" id="KAK9931935.1"/>
    </source>
</evidence>